<name>A0A238YJD4_9PROT</name>
<evidence type="ECO:0000313" key="4">
    <source>
        <dbReference type="Proteomes" id="UP000198305"/>
    </source>
</evidence>
<evidence type="ECO:0000313" key="3">
    <source>
        <dbReference type="EMBL" id="SNR71285.1"/>
    </source>
</evidence>
<reference evidence="4" key="1">
    <citation type="submission" date="2017-06" db="EMBL/GenBank/DDBJ databases">
        <authorList>
            <person name="Varghese N."/>
            <person name="Submissions S."/>
        </authorList>
    </citation>
    <scope>NUCLEOTIDE SEQUENCE [LARGE SCALE GENOMIC DNA]</scope>
    <source>
        <strain evidence="4">Ca-68</strain>
    </source>
</reference>
<dbReference type="OrthoDB" id="271331at2"/>
<dbReference type="InterPro" id="IPR024710">
    <property type="entry name" value="MfnD"/>
</dbReference>
<dbReference type="Gene3D" id="3.40.50.11770">
    <property type="match status" value="1"/>
</dbReference>
<dbReference type="SUPFAM" id="SSF56059">
    <property type="entry name" value="Glutathione synthetase ATP-binding domain-like"/>
    <property type="match status" value="1"/>
</dbReference>
<dbReference type="PIRSF" id="PIRSF016766">
    <property type="entry name" value="UCP016766_ATPgrasp"/>
    <property type="match status" value="1"/>
</dbReference>
<feature type="domain" description="ATP-grasp" evidence="2">
    <location>
        <begin position="128"/>
        <end position="322"/>
    </location>
</feature>
<organism evidence="3 4">
    <name type="scientific">Methylobacillus rhizosphaerae</name>
    <dbReference type="NCBI Taxonomy" id="551994"/>
    <lineage>
        <taxon>Bacteria</taxon>
        <taxon>Pseudomonadati</taxon>
        <taxon>Pseudomonadota</taxon>
        <taxon>Betaproteobacteria</taxon>
        <taxon>Nitrosomonadales</taxon>
        <taxon>Methylophilaceae</taxon>
        <taxon>Methylobacillus</taxon>
    </lineage>
</organism>
<dbReference type="RefSeq" id="WP_089374798.1">
    <property type="nucleotide sequence ID" value="NZ_FZOA01000002.1"/>
</dbReference>
<dbReference type="GO" id="GO:0005524">
    <property type="term" value="F:ATP binding"/>
    <property type="evidence" value="ECO:0007669"/>
    <property type="project" value="UniProtKB-UniRule"/>
</dbReference>
<accession>A0A238YJD4</accession>
<dbReference type="Gene3D" id="3.30.470.20">
    <property type="entry name" value="ATP-grasp fold, B domain"/>
    <property type="match status" value="1"/>
</dbReference>
<proteinExistence type="predicted"/>
<gene>
    <name evidence="3" type="ORF">SAMN05192560_0655</name>
</gene>
<dbReference type="Pfam" id="PF02655">
    <property type="entry name" value="ATP-grasp_3"/>
    <property type="match status" value="1"/>
</dbReference>
<dbReference type="Gene3D" id="2.30.36.100">
    <property type="match status" value="1"/>
</dbReference>
<dbReference type="Proteomes" id="UP000198305">
    <property type="component" value="Unassembled WGS sequence"/>
</dbReference>
<sequence length="343" mass="37296">MTRTLFPSSTSQSKPVRVLVYEYITGGGLYREEIPAALAQEAVLMRDAMLSAMLALPDVQVLSLHDSRLSAPDQATGCHVLQESEHPLQALQALIAEADLVWLVAPETGGVLQQLSAMVLDAGRQLLSSAPDAVALATSKWQTYLHLKQHGLPMVETAQWPTYLAAGQGWVIKPDDGVSCDGTRLVTDQQALQRWLAQDHAGEIIQPYMAGTAASLSMLCRHGQAWLLSVNQQLIHIADGHIHYRGSVVNADQAHWSACAQIASQVAAAVPGLFGYVGVDLLLGENGQLHVLEVNPRLTTSFAGLEAAIAYNPARLLLDLFYNENFMLPLELQRNKIEIKLND</sequence>
<dbReference type="EMBL" id="FZOA01000002">
    <property type="protein sequence ID" value="SNR71285.1"/>
    <property type="molecule type" value="Genomic_DNA"/>
</dbReference>
<evidence type="ECO:0000256" key="1">
    <source>
        <dbReference type="PROSITE-ProRule" id="PRU00409"/>
    </source>
</evidence>
<protein>
    <submittedName>
        <fullName evidence="3">Predicted ATP-dependent carboligase, ATP-grasp superfamily</fullName>
    </submittedName>
</protein>
<dbReference type="InterPro" id="IPR011761">
    <property type="entry name" value="ATP-grasp"/>
</dbReference>
<dbReference type="GO" id="GO:0046872">
    <property type="term" value="F:metal ion binding"/>
    <property type="evidence" value="ECO:0007669"/>
    <property type="project" value="InterPro"/>
</dbReference>
<dbReference type="AlphaFoldDB" id="A0A238YJD4"/>
<keyword evidence="1" id="KW-0547">Nucleotide-binding</keyword>
<evidence type="ECO:0000259" key="2">
    <source>
        <dbReference type="PROSITE" id="PS50975"/>
    </source>
</evidence>
<dbReference type="PROSITE" id="PS50975">
    <property type="entry name" value="ATP_GRASP"/>
    <property type="match status" value="1"/>
</dbReference>
<dbReference type="InterPro" id="IPR040803">
    <property type="entry name" value="MfnD_preATP-grasp"/>
</dbReference>
<dbReference type="Pfam" id="PF18301">
    <property type="entry name" value="preATP-grasp_3"/>
    <property type="match status" value="1"/>
</dbReference>
<keyword evidence="3" id="KW-0436">Ligase</keyword>
<keyword evidence="4" id="KW-1185">Reference proteome</keyword>
<dbReference type="InterPro" id="IPR003806">
    <property type="entry name" value="ATP-grasp_PylC-type"/>
</dbReference>
<keyword evidence="1" id="KW-0067">ATP-binding</keyword>
<dbReference type="GO" id="GO:0016874">
    <property type="term" value="F:ligase activity"/>
    <property type="evidence" value="ECO:0007669"/>
    <property type="project" value="UniProtKB-KW"/>
</dbReference>